<dbReference type="RefSeq" id="WP_006974941.1">
    <property type="nucleotide sequence ID" value="NZ_ABCS01000078.1"/>
</dbReference>
<dbReference type="OrthoDB" id="9785408at2"/>
<dbReference type="PANTHER" id="PTHR43194:SF2">
    <property type="entry name" value="PEROXISOMAL MEMBRANE PROTEIN LPX1"/>
    <property type="match status" value="1"/>
</dbReference>
<dbReference type="Proteomes" id="UP000005801">
    <property type="component" value="Unassembled WGS sequence"/>
</dbReference>
<dbReference type="SUPFAM" id="SSF53474">
    <property type="entry name" value="alpha/beta-Hydrolases"/>
    <property type="match status" value="1"/>
</dbReference>
<proteinExistence type="predicted"/>
<evidence type="ECO:0000313" key="2">
    <source>
        <dbReference type="EMBL" id="EDM75867.1"/>
    </source>
</evidence>
<gene>
    <name evidence="2" type="ORF">PPSIR1_08132</name>
</gene>
<evidence type="ECO:0000313" key="3">
    <source>
        <dbReference type="Proteomes" id="UP000005801"/>
    </source>
</evidence>
<dbReference type="Gene3D" id="3.40.50.1820">
    <property type="entry name" value="alpha/beta hydrolase"/>
    <property type="match status" value="1"/>
</dbReference>
<comment type="caution">
    <text evidence="2">The sequence shown here is derived from an EMBL/GenBank/DDBJ whole genome shotgun (WGS) entry which is preliminary data.</text>
</comment>
<dbReference type="ESTHER" id="9delt-a6ge01">
    <property type="family name" value="6_AlphaBeta_hydrolase"/>
</dbReference>
<dbReference type="InterPro" id="IPR000073">
    <property type="entry name" value="AB_hydrolase_1"/>
</dbReference>
<accession>A6GE01</accession>
<dbReference type="PANTHER" id="PTHR43194">
    <property type="entry name" value="HYDROLASE ALPHA/BETA FOLD FAMILY"/>
    <property type="match status" value="1"/>
</dbReference>
<dbReference type="eggNOG" id="COG1073">
    <property type="taxonomic scope" value="Bacteria"/>
</dbReference>
<dbReference type="EMBL" id="ABCS01000078">
    <property type="protein sequence ID" value="EDM75867.1"/>
    <property type="molecule type" value="Genomic_DNA"/>
</dbReference>
<name>A6GE01_9BACT</name>
<sequence length="285" mass="31115">MTEKSTTVRVIQTLAPPLSRVSPELSARCLEQLFLTPRKHPRPKREHEWLATAERGSIRFDDRRHVPIFAWGRRSLHGGPVLLVHGWAGRGAQMAAFARPLVEAGHRVVTFDAPAHGDADGRLTGLPELAEAVERVAQVIGEPRAIIAHSLGTTAVTIAMARGLAPEKVVYVAPPAHPDEYLHRAAAFLGFAPKVGRRAQRRIEARFGYPFSDAKVTALAETLDAKLLIIHDEDDDDVPIAEGRTLAARWPGATLVETAGLGHRRIVRDPQVVEAAVDFLSEVAN</sequence>
<evidence type="ECO:0000259" key="1">
    <source>
        <dbReference type="Pfam" id="PF12697"/>
    </source>
</evidence>
<reference evidence="2 3" key="1">
    <citation type="submission" date="2007-06" db="EMBL/GenBank/DDBJ databases">
        <authorList>
            <person name="Shimkets L."/>
            <person name="Ferriera S."/>
            <person name="Johnson J."/>
            <person name="Kravitz S."/>
            <person name="Beeson K."/>
            <person name="Sutton G."/>
            <person name="Rogers Y.-H."/>
            <person name="Friedman R."/>
            <person name="Frazier M."/>
            <person name="Venter J.C."/>
        </authorList>
    </citation>
    <scope>NUCLEOTIDE SEQUENCE [LARGE SCALE GENOMIC DNA]</scope>
    <source>
        <strain evidence="2 3">SIR-1</strain>
    </source>
</reference>
<dbReference type="Pfam" id="PF12697">
    <property type="entry name" value="Abhydrolase_6"/>
    <property type="match status" value="1"/>
</dbReference>
<dbReference type="InterPro" id="IPR029058">
    <property type="entry name" value="AB_hydrolase_fold"/>
</dbReference>
<organism evidence="2 3">
    <name type="scientific">Plesiocystis pacifica SIR-1</name>
    <dbReference type="NCBI Taxonomy" id="391625"/>
    <lineage>
        <taxon>Bacteria</taxon>
        <taxon>Pseudomonadati</taxon>
        <taxon>Myxococcota</taxon>
        <taxon>Polyangia</taxon>
        <taxon>Nannocystales</taxon>
        <taxon>Nannocystaceae</taxon>
        <taxon>Plesiocystis</taxon>
    </lineage>
</organism>
<protein>
    <recommendedName>
        <fullName evidence="1">AB hydrolase-1 domain-containing protein</fullName>
    </recommendedName>
</protein>
<dbReference type="STRING" id="391625.PPSIR1_08132"/>
<feature type="domain" description="AB hydrolase-1" evidence="1">
    <location>
        <begin position="81"/>
        <end position="275"/>
    </location>
</feature>
<dbReference type="AlphaFoldDB" id="A6GE01"/>
<dbReference type="InterPro" id="IPR050228">
    <property type="entry name" value="Carboxylesterase_BioH"/>
</dbReference>
<keyword evidence="3" id="KW-1185">Reference proteome</keyword>